<name>A0ABW2UXK0_9BACL</name>
<dbReference type="Gene3D" id="1.10.287.1890">
    <property type="match status" value="1"/>
</dbReference>
<dbReference type="PANTHER" id="PTHR38451:SF1">
    <property type="entry name" value="TRNA (ADENINE(22)-N(1))-METHYLTRANSFERASE"/>
    <property type="match status" value="1"/>
</dbReference>
<evidence type="ECO:0000313" key="2">
    <source>
        <dbReference type="Proteomes" id="UP001596528"/>
    </source>
</evidence>
<accession>A0ABW2UXK0</accession>
<sequence>MKLSDRLRRIAEQVPAGSVVADIGTDHGLLPVALVSEGTAERAVAADVNRGPLEAARRQVAMAGLGDRIDLRLGNGLSVLREGEVDVVVIAGMGGSLIADILEAGRDRLPGVKRLVLQPNVAADQVRRWLLAREWKLIGEQILEEDEKIYEILTAEPAAGPEDASEPYEPLRLCADLTVGRELQLLMGPHLLRRPEPVFAAKWRYELEKLEMIRRQLANSGQEAARERERELGEQARLIGEVLACLPKGLTSSN</sequence>
<dbReference type="InterPro" id="IPR006901">
    <property type="entry name" value="TrmK"/>
</dbReference>
<keyword evidence="2" id="KW-1185">Reference proteome</keyword>
<proteinExistence type="predicted"/>
<gene>
    <name evidence="1" type="ORF">ACFQWB_01530</name>
</gene>
<dbReference type="SUPFAM" id="SSF53335">
    <property type="entry name" value="S-adenosyl-L-methionine-dependent methyltransferases"/>
    <property type="match status" value="1"/>
</dbReference>
<dbReference type="Pfam" id="PF04816">
    <property type="entry name" value="TrmK"/>
    <property type="match status" value="1"/>
</dbReference>
<dbReference type="PANTHER" id="PTHR38451">
    <property type="entry name" value="TRNA (ADENINE(22)-N(1))-METHYLTRANSFERASE"/>
    <property type="match status" value="1"/>
</dbReference>
<protein>
    <submittedName>
        <fullName evidence="1">tRNA (Adenine(22)-N(1))-methyltransferase</fullName>
    </submittedName>
</protein>
<dbReference type="PIRSF" id="PIRSF018637">
    <property type="entry name" value="TrmK"/>
    <property type="match status" value="1"/>
</dbReference>
<dbReference type="RefSeq" id="WP_138787680.1">
    <property type="nucleotide sequence ID" value="NZ_JBHTGQ010000002.1"/>
</dbReference>
<dbReference type="Proteomes" id="UP001596528">
    <property type="component" value="Unassembled WGS sequence"/>
</dbReference>
<evidence type="ECO:0000313" key="1">
    <source>
        <dbReference type="EMBL" id="MFC7748627.1"/>
    </source>
</evidence>
<dbReference type="EMBL" id="JBHTGQ010000002">
    <property type="protein sequence ID" value="MFC7748627.1"/>
    <property type="molecule type" value="Genomic_DNA"/>
</dbReference>
<dbReference type="InterPro" id="IPR029063">
    <property type="entry name" value="SAM-dependent_MTases_sf"/>
</dbReference>
<organism evidence="1 2">
    <name type="scientific">Paenibacillus thermoaerophilus</name>
    <dbReference type="NCBI Taxonomy" id="1215385"/>
    <lineage>
        <taxon>Bacteria</taxon>
        <taxon>Bacillati</taxon>
        <taxon>Bacillota</taxon>
        <taxon>Bacilli</taxon>
        <taxon>Bacillales</taxon>
        <taxon>Paenibacillaceae</taxon>
        <taxon>Paenibacillus</taxon>
    </lineage>
</organism>
<dbReference type="Gene3D" id="3.40.50.150">
    <property type="entry name" value="Vaccinia Virus protein VP39"/>
    <property type="match status" value="1"/>
</dbReference>
<comment type="caution">
    <text evidence="1">The sequence shown here is derived from an EMBL/GenBank/DDBJ whole genome shotgun (WGS) entry which is preliminary data.</text>
</comment>
<reference evidence="2" key="1">
    <citation type="journal article" date="2019" name="Int. J. Syst. Evol. Microbiol.">
        <title>The Global Catalogue of Microorganisms (GCM) 10K type strain sequencing project: providing services to taxonomists for standard genome sequencing and annotation.</title>
        <authorList>
            <consortium name="The Broad Institute Genomics Platform"/>
            <consortium name="The Broad Institute Genome Sequencing Center for Infectious Disease"/>
            <person name="Wu L."/>
            <person name="Ma J."/>
        </authorList>
    </citation>
    <scope>NUCLEOTIDE SEQUENCE [LARGE SCALE GENOMIC DNA]</scope>
    <source>
        <strain evidence="2">JCM 18657</strain>
    </source>
</reference>